<reference evidence="3" key="1">
    <citation type="submission" date="2018-07" db="EMBL/GenBank/DDBJ databases">
        <title>Genome sequencing of Paracoccus sp. SC2-6.</title>
        <authorList>
            <person name="Heo J."/>
            <person name="Kim S.-J."/>
            <person name="Kwon S.-W."/>
        </authorList>
    </citation>
    <scope>NUCLEOTIDE SEQUENCE [LARGE SCALE GENOMIC DNA]</scope>
    <source>
        <strain evidence="3">SC2-6</strain>
    </source>
</reference>
<organism evidence="2 3">
    <name type="scientific">Paracoccus suum</name>
    <dbReference type="NCBI Taxonomy" id="2259340"/>
    <lineage>
        <taxon>Bacteria</taxon>
        <taxon>Pseudomonadati</taxon>
        <taxon>Pseudomonadota</taxon>
        <taxon>Alphaproteobacteria</taxon>
        <taxon>Rhodobacterales</taxon>
        <taxon>Paracoccaceae</taxon>
        <taxon>Paracoccus</taxon>
    </lineage>
</organism>
<sequence length="290" mass="30476">MAHPVKGVDHLFLLTADLDGSAAKWRRMGFTISPCGTHSPAKGTANYTIIFERDYFELLGIVAETSMNQHQREMIARDGDGLRAIACRIDDARVARDALAEFGIATAPVAEFARPLPLPDGSTGEAAFATAHFAKEEVPAGIMFMCQHKTRDMVWRPELQSHANGARALGTIFAVSDDPEQAAAGYARLFAAGQVLPSEDGYLVSTGSDSASILCLRPEAAAARWSPEALAGTPPSAFAALRILVRDLAGARAALASGGVPVTEGLAGGVEGLWVAPSETSGVILEFAEA</sequence>
<dbReference type="InterPro" id="IPR029068">
    <property type="entry name" value="Glyas_Bleomycin-R_OHBP_Dase"/>
</dbReference>
<dbReference type="Gene3D" id="3.10.180.10">
    <property type="entry name" value="2,3-Dihydroxybiphenyl 1,2-Dioxygenase, domain 1"/>
    <property type="match status" value="1"/>
</dbReference>
<proteinExistence type="predicted"/>
<dbReference type="PANTHER" id="PTHR40265">
    <property type="entry name" value="BLL2707 PROTEIN"/>
    <property type="match status" value="1"/>
</dbReference>
<dbReference type="KEGG" id="pars:DRW48_14730"/>
<evidence type="ECO:0000313" key="3">
    <source>
        <dbReference type="Proteomes" id="UP000252023"/>
    </source>
</evidence>
<evidence type="ECO:0000259" key="1">
    <source>
        <dbReference type="Pfam" id="PF13468"/>
    </source>
</evidence>
<dbReference type="EMBL" id="CP030918">
    <property type="protein sequence ID" value="AXC51323.1"/>
    <property type="molecule type" value="Genomic_DNA"/>
</dbReference>
<accession>A0A344PPL8</accession>
<gene>
    <name evidence="2" type="ORF">DRW48_14730</name>
</gene>
<dbReference type="Pfam" id="PF13468">
    <property type="entry name" value="Glyoxalase_3"/>
    <property type="match status" value="1"/>
</dbReference>
<dbReference type="OrthoDB" id="9812467at2"/>
<dbReference type="PANTHER" id="PTHR40265:SF1">
    <property type="entry name" value="GLYOXALASE-LIKE DOMAIN-CONTAINING PROTEIN"/>
    <property type="match status" value="1"/>
</dbReference>
<dbReference type="AlphaFoldDB" id="A0A344PPL8"/>
<dbReference type="InterPro" id="IPR025870">
    <property type="entry name" value="Glyoxalase-like_dom"/>
</dbReference>
<feature type="domain" description="Glyoxalase-like" evidence="1">
    <location>
        <begin position="8"/>
        <end position="190"/>
    </location>
</feature>
<dbReference type="Proteomes" id="UP000252023">
    <property type="component" value="Chromosome"/>
</dbReference>
<dbReference type="SUPFAM" id="SSF54593">
    <property type="entry name" value="Glyoxalase/Bleomycin resistance protein/Dihydroxybiphenyl dioxygenase"/>
    <property type="match status" value="2"/>
</dbReference>
<name>A0A344PPL8_9RHOB</name>
<keyword evidence="3" id="KW-1185">Reference proteome</keyword>
<evidence type="ECO:0000313" key="2">
    <source>
        <dbReference type="EMBL" id="AXC51323.1"/>
    </source>
</evidence>
<protein>
    <submittedName>
        <fullName evidence="2">VOC family protein</fullName>
    </submittedName>
</protein>